<keyword evidence="5" id="KW-0677">Repeat</keyword>
<dbReference type="Pfam" id="PF00520">
    <property type="entry name" value="Ion_trans"/>
    <property type="match status" value="1"/>
</dbReference>
<evidence type="ECO:0000313" key="15">
    <source>
        <dbReference type="EMBL" id="KAG7354270.1"/>
    </source>
</evidence>
<dbReference type="EMBL" id="JAGRRH010000016">
    <property type="protein sequence ID" value="KAG7354270.1"/>
    <property type="molecule type" value="Genomic_DNA"/>
</dbReference>
<evidence type="ECO:0000256" key="4">
    <source>
        <dbReference type="ARBA" id="ARBA00022692"/>
    </source>
</evidence>
<protein>
    <submittedName>
        <fullName evidence="15">Ankyrin repeat domain protein</fullName>
    </submittedName>
</protein>
<feature type="compositionally biased region" description="Basic residues" evidence="12">
    <location>
        <begin position="1"/>
        <end position="15"/>
    </location>
</feature>
<evidence type="ECO:0000256" key="11">
    <source>
        <dbReference type="SAM" id="Coils"/>
    </source>
</evidence>
<dbReference type="GO" id="GO:0005216">
    <property type="term" value="F:monoatomic ion channel activity"/>
    <property type="evidence" value="ECO:0007669"/>
    <property type="project" value="InterPro"/>
</dbReference>
<dbReference type="GO" id="GO:0005886">
    <property type="term" value="C:plasma membrane"/>
    <property type="evidence" value="ECO:0007669"/>
    <property type="project" value="TreeGrafter"/>
</dbReference>
<feature type="region of interest" description="Disordered" evidence="12">
    <location>
        <begin position="1"/>
        <end position="31"/>
    </location>
</feature>
<dbReference type="InterPro" id="IPR002110">
    <property type="entry name" value="Ankyrin_rpt"/>
</dbReference>
<keyword evidence="11" id="KW-0175">Coiled coil</keyword>
<keyword evidence="3" id="KW-0106">Calcium</keyword>
<evidence type="ECO:0000256" key="9">
    <source>
        <dbReference type="ARBA" id="ARBA00023303"/>
    </source>
</evidence>
<keyword evidence="7" id="KW-0406">Ion transport</keyword>
<evidence type="ECO:0000256" key="13">
    <source>
        <dbReference type="SAM" id="Phobius"/>
    </source>
</evidence>
<evidence type="ECO:0000256" key="12">
    <source>
        <dbReference type="SAM" id="MobiDB-lite"/>
    </source>
</evidence>
<evidence type="ECO:0000313" key="16">
    <source>
        <dbReference type="Proteomes" id="UP000693970"/>
    </source>
</evidence>
<evidence type="ECO:0000256" key="10">
    <source>
        <dbReference type="PROSITE-ProRule" id="PRU00023"/>
    </source>
</evidence>
<dbReference type="OrthoDB" id="39446at2759"/>
<accession>A0A9K3L3S8</accession>
<evidence type="ECO:0000256" key="2">
    <source>
        <dbReference type="ARBA" id="ARBA00022448"/>
    </source>
</evidence>
<feature type="transmembrane region" description="Helical" evidence="13">
    <location>
        <begin position="460"/>
        <end position="479"/>
    </location>
</feature>
<feature type="repeat" description="ANK" evidence="10">
    <location>
        <begin position="196"/>
        <end position="231"/>
    </location>
</feature>
<keyword evidence="8 13" id="KW-0472">Membrane</keyword>
<reference evidence="15" key="2">
    <citation type="submission" date="2021-04" db="EMBL/GenBank/DDBJ databases">
        <authorList>
            <person name="Podell S."/>
        </authorList>
    </citation>
    <scope>NUCLEOTIDE SEQUENCE</scope>
    <source>
        <strain evidence="15">Hildebrandi</strain>
    </source>
</reference>
<dbReference type="InterPro" id="IPR024862">
    <property type="entry name" value="TRPV"/>
</dbReference>
<dbReference type="SMART" id="SM00248">
    <property type="entry name" value="ANK"/>
    <property type="match status" value="6"/>
</dbReference>
<feature type="transmembrane region" description="Helical" evidence="13">
    <location>
        <begin position="718"/>
        <end position="743"/>
    </location>
</feature>
<comment type="subcellular location">
    <subcellularLocation>
        <location evidence="1">Membrane</location>
        <topology evidence="1">Multi-pass membrane protein</topology>
    </subcellularLocation>
</comment>
<evidence type="ECO:0000256" key="3">
    <source>
        <dbReference type="ARBA" id="ARBA00022568"/>
    </source>
</evidence>
<evidence type="ECO:0000256" key="7">
    <source>
        <dbReference type="ARBA" id="ARBA00023065"/>
    </source>
</evidence>
<dbReference type="Proteomes" id="UP000693970">
    <property type="component" value="Unassembled WGS sequence"/>
</dbReference>
<evidence type="ECO:0000256" key="6">
    <source>
        <dbReference type="ARBA" id="ARBA00022989"/>
    </source>
</evidence>
<dbReference type="AlphaFoldDB" id="A0A9K3L3S8"/>
<dbReference type="PANTHER" id="PTHR10582">
    <property type="entry name" value="TRANSIENT RECEPTOR POTENTIAL ION CHANNEL PROTEIN"/>
    <property type="match status" value="1"/>
</dbReference>
<keyword evidence="4 13" id="KW-0812">Transmembrane</keyword>
<feature type="transmembrane region" description="Helical" evidence="13">
    <location>
        <begin position="526"/>
        <end position="550"/>
    </location>
</feature>
<evidence type="ECO:0000259" key="14">
    <source>
        <dbReference type="Pfam" id="PF00520"/>
    </source>
</evidence>
<name>A0A9K3L3S8_9STRA</name>
<keyword evidence="16" id="KW-1185">Reference proteome</keyword>
<keyword evidence="2" id="KW-0813">Transport</keyword>
<dbReference type="PANTHER" id="PTHR10582:SF2">
    <property type="entry name" value="INACTIVE"/>
    <property type="match status" value="1"/>
</dbReference>
<dbReference type="InterPro" id="IPR005821">
    <property type="entry name" value="Ion_trans_dom"/>
</dbReference>
<dbReference type="GO" id="GO:0098703">
    <property type="term" value="P:calcium ion import across plasma membrane"/>
    <property type="evidence" value="ECO:0007669"/>
    <property type="project" value="TreeGrafter"/>
</dbReference>
<keyword evidence="9" id="KW-0407">Ion channel</keyword>
<feature type="domain" description="Ion transport" evidence="14">
    <location>
        <begin position="393"/>
        <end position="642"/>
    </location>
</feature>
<dbReference type="PROSITE" id="PS50088">
    <property type="entry name" value="ANK_REPEAT"/>
    <property type="match status" value="1"/>
</dbReference>
<keyword evidence="10" id="KW-0040">ANK repeat</keyword>
<keyword evidence="6 13" id="KW-1133">Transmembrane helix</keyword>
<feature type="transmembrane region" description="Helical" evidence="13">
    <location>
        <begin position="485"/>
        <end position="505"/>
    </location>
</feature>
<comment type="caution">
    <text evidence="15">The sequence shown here is derived from an EMBL/GenBank/DDBJ whole genome shotgun (WGS) entry which is preliminary data.</text>
</comment>
<reference evidence="15" key="1">
    <citation type="journal article" date="2021" name="Sci. Rep.">
        <title>Diploid genomic architecture of Nitzschia inconspicua, an elite biomass production diatom.</title>
        <authorList>
            <person name="Oliver A."/>
            <person name="Podell S."/>
            <person name="Pinowska A."/>
            <person name="Traller J.C."/>
            <person name="Smith S.R."/>
            <person name="McClure R."/>
            <person name="Beliaev A."/>
            <person name="Bohutskyi P."/>
            <person name="Hill E.A."/>
            <person name="Rabines A."/>
            <person name="Zheng H."/>
            <person name="Allen L.Z."/>
            <person name="Kuo A."/>
            <person name="Grigoriev I.V."/>
            <person name="Allen A.E."/>
            <person name="Hazlebeck D."/>
            <person name="Allen E.E."/>
        </authorList>
    </citation>
    <scope>NUCLEOTIDE SEQUENCE</scope>
    <source>
        <strain evidence="15">Hildebrandi</strain>
    </source>
</reference>
<evidence type="ECO:0000256" key="8">
    <source>
        <dbReference type="ARBA" id="ARBA00023136"/>
    </source>
</evidence>
<evidence type="ECO:0000256" key="1">
    <source>
        <dbReference type="ARBA" id="ARBA00004141"/>
    </source>
</evidence>
<organism evidence="15 16">
    <name type="scientific">Nitzschia inconspicua</name>
    <dbReference type="NCBI Taxonomy" id="303405"/>
    <lineage>
        <taxon>Eukaryota</taxon>
        <taxon>Sar</taxon>
        <taxon>Stramenopiles</taxon>
        <taxon>Ochrophyta</taxon>
        <taxon>Bacillariophyta</taxon>
        <taxon>Bacillariophyceae</taxon>
        <taxon>Bacillariophycidae</taxon>
        <taxon>Bacillariales</taxon>
        <taxon>Bacillariaceae</taxon>
        <taxon>Nitzschia</taxon>
    </lineage>
</organism>
<feature type="transmembrane region" description="Helical" evidence="13">
    <location>
        <begin position="382"/>
        <end position="401"/>
    </location>
</feature>
<keyword evidence="3" id="KW-0109">Calcium transport</keyword>
<gene>
    <name evidence="15" type="ORF">IV203_003626</name>
</gene>
<proteinExistence type="predicted"/>
<dbReference type="Pfam" id="PF12796">
    <property type="entry name" value="Ank_2"/>
    <property type="match status" value="1"/>
</dbReference>
<feature type="transmembrane region" description="Helical" evidence="13">
    <location>
        <begin position="607"/>
        <end position="632"/>
    </location>
</feature>
<sequence>MSFHHSHHSHRHRHHHDDNDQYEDPTGVEVDGLVGDGPYEMEMLGDFGRLEQQQQYTREQPQQEDSSFIMDDILLLNHFCANAFPPRDDSEEAQIAADRSWEPVHHWILNHDANEFRAAAEQRDDAGKTALHFACQFNPPKEIIDIFLSAAADIVQWPDSFGWLPIHYACAYGAATDVIQSLADAFPESKTTVDRKGRTPLHFALGTSNYNSTDVLVLLSSTGAASYPDDNGMLPLHYACAYGASEEALYVLTDAYSDAITTPDRRGRTPLHFALSNAGRKASPAAVRLLLSLNEDQVNSMNGGPLPLRVLSEHAATLKEDEEQRESVENCLKYLLAAKPDPTADFFTALQSLPSFLQERAVVMRVVQELLNEKIAQRFPTAILLLDFYMQMLVVVFYSLAVEQSINRRFGGAADTSSDTAYCIVLYAGATYFFMREIIQVFSLISLKALHIWVYEPGNWLNVMYIIYMYVITGFMTTGKGNDDYFRIGAAAAFAFIWVKFLAYLRNILIDFAVFSGGVFHVMRRLMAFLICLMIILIAFSRMFFTLFVASADCKTNPPPTAEQLDLELIEESLDIKVWCTGWDSFLRVYTMLLGEVDEDDFGGNTFAIMLFVIFMLLVVILLANVLIAIVADSYKVIQDQRAAIVFWTNRLQYIAQMDAIANGPWKSRLRTCMGMSAIDRTHNVKVTFGKDLWRRFMELFEYEVDEGVFSFEFLCSIILRICALIFIPFWIIGGAVVAGWLWPPQIRQKLFTQAVSKHSSESDKEEQLRKTQIQRLQVEIDDLREELMQELAMDRTQMVQMKSAVAERKLEIQNEMKHIKRIVTMLFEQQGSS</sequence>
<feature type="coiled-coil region" evidence="11">
    <location>
        <begin position="767"/>
        <end position="794"/>
    </location>
</feature>
<evidence type="ECO:0000256" key="5">
    <source>
        <dbReference type="ARBA" id="ARBA00022737"/>
    </source>
</evidence>